<keyword evidence="1" id="KW-0812">Transmembrane</keyword>
<feature type="transmembrane region" description="Helical" evidence="1">
    <location>
        <begin position="12"/>
        <end position="39"/>
    </location>
</feature>
<dbReference type="AlphaFoldDB" id="A0AAW9R486"/>
<name>A0AAW9R486_9GAMM</name>
<keyword evidence="1" id="KW-0472">Membrane</keyword>
<protein>
    <submittedName>
        <fullName evidence="3">DUF4190 domain-containing protein</fullName>
    </submittedName>
</protein>
<keyword evidence="4" id="KW-1185">Reference proteome</keyword>
<dbReference type="InterPro" id="IPR025241">
    <property type="entry name" value="DUF4190"/>
</dbReference>
<dbReference type="EMBL" id="JBBDHC010000005">
    <property type="protein sequence ID" value="MEJ1249086.1"/>
    <property type="molecule type" value="Genomic_DNA"/>
</dbReference>
<evidence type="ECO:0000313" key="3">
    <source>
        <dbReference type="EMBL" id="MEJ1249086.1"/>
    </source>
</evidence>
<reference evidence="3 4" key="1">
    <citation type="journal article" date="2016" name="Antonie Van Leeuwenhoek">
        <title>Denitratimonas tolerans gen. nov., sp. nov., a denitrifying bacterium isolated from a bioreactor for tannery wastewater treatment.</title>
        <authorList>
            <person name="Han S.I."/>
            <person name="Kim J.O."/>
            <person name="Lee Y.R."/>
            <person name="Ekpeghere K.I."/>
            <person name="Koh S.C."/>
            <person name="Whang K.S."/>
        </authorList>
    </citation>
    <scope>NUCLEOTIDE SEQUENCE [LARGE SCALE GENOMIC DNA]</scope>
    <source>
        <strain evidence="3 4">KACC 17565</strain>
    </source>
</reference>
<proteinExistence type="predicted"/>
<gene>
    <name evidence="3" type="ORF">WB794_05295</name>
</gene>
<evidence type="ECO:0000259" key="2">
    <source>
        <dbReference type="Pfam" id="PF13828"/>
    </source>
</evidence>
<accession>A0AAW9R486</accession>
<keyword evidence="1" id="KW-1133">Transmembrane helix</keyword>
<organism evidence="3 4">
    <name type="scientific">Denitratimonas tolerans</name>
    <dbReference type="NCBI Taxonomy" id="1338420"/>
    <lineage>
        <taxon>Bacteria</taxon>
        <taxon>Pseudomonadati</taxon>
        <taxon>Pseudomonadota</taxon>
        <taxon>Gammaproteobacteria</taxon>
        <taxon>Lysobacterales</taxon>
        <taxon>Lysobacteraceae</taxon>
        <taxon>Denitratimonas</taxon>
    </lineage>
</organism>
<dbReference type="Pfam" id="PF13828">
    <property type="entry name" value="DUF4190"/>
    <property type="match status" value="1"/>
</dbReference>
<dbReference type="Proteomes" id="UP001364472">
    <property type="component" value="Unassembled WGS sequence"/>
</dbReference>
<feature type="domain" description="DUF4190" evidence="2">
    <location>
        <begin position="14"/>
        <end position="77"/>
    </location>
</feature>
<evidence type="ECO:0000256" key="1">
    <source>
        <dbReference type="SAM" id="Phobius"/>
    </source>
</evidence>
<comment type="caution">
    <text evidence="3">The sequence shown here is derived from an EMBL/GenBank/DDBJ whole genome shotgun (WGS) entry which is preliminary data.</text>
</comment>
<feature type="transmembrane region" description="Helical" evidence="1">
    <location>
        <begin position="60"/>
        <end position="92"/>
    </location>
</feature>
<evidence type="ECO:0000313" key="4">
    <source>
        <dbReference type="Proteomes" id="UP001364472"/>
    </source>
</evidence>
<sequence length="97" mass="9875">MNTPTSSARTTSTLAVVSLISGIVSWLALPMVGAIVAIITGHMGRSEIRRSGGTVDGDGLAIAGLVLGYLQLTLVVLGVIALFVFFGGLAFLSTLAQ</sequence>
<dbReference type="RefSeq" id="WP_337334799.1">
    <property type="nucleotide sequence ID" value="NZ_JBBDHC010000005.1"/>
</dbReference>